<dbReference type="EMBL" id="JAGHQM010000243">
    <property type="protein sequence ID" value="KAH0563166.1"/>
    <property type="molecule type" value="Genomic_DNA"/>
</dbReference>
<sequence>MSSNGPTIVLRRKRKAMVDTGHVSRSPELSDPGEEVVGGDARSGHFRLRCLRVGAGVTAAGHSMDGSRGESGQEEERRDPRVGLARSNSCWTSRNRYADGERDAVTVAAAPPPENPPQKGVLDKLRDWEAPVEHVERRTGNACNSVWEDWKTSRHAAPRGNPVWDV</sequence>
<evidence type="ECO:0000256" key="1">
    <source>
        <dbReference type="SAM" id="MobiDB-lite"/>
    </source>
</evidence>
<name>A0A9P8RRV5_9PEZI</name>
<evidence type="ECO:0000313" key="2">
    <source>
        <dbReference type="EMBL" id="KAH0563166.1"/>
    </source>
</evidence>
<gene>
    <name evidence="2" type="ORF">GP486_002263</name>
</gene>
<comment type="caution">
    <text evidence="2">The sequence shown here is derived from an EMBL/GenBank/DDBJ whole genome shotgun (WGS) entry which is preliminary data.</text>
</comment>
<organism evidence="2 3">
    <name type="scientific">Trichoglossum hirsutum</name>
    <dbReference type="NCBI Taxonomy" id="265104"/>
    <lineage>
        <taxon>Eukaryota</taxon>
        <taxon>Fungi</taxon>
        <taxon>Dikarya</taxon>
        <taxon>Ascomycota</taxon>
        <taxon>Pezizomycotina</taxon>
        <taxon>Geoglossomycetes</taxon>
        <taxon>Geoglossales</taxon>
        <taxon>Geoglossaceae</taxon>
        <taxon>Trichoglossum</taxon>
    </lineage>
</organism>
<feature type="region of interest" description="Disordered" evidence="1">
    <location>
        <begin position="1"/>
        <end position="40"/>
    </location>
</feature>
<feature type="region of interest" description="Disordered" evidence="1">
    <location>
        <begin position="57"/>
        <end position="86"/>
    </location>
</feature>
<dbReference type="AlphaFoldDB" id="A0A9P8RRV5"/>
<evidence type="ECO:0000313" key="3">
    <source>
        <dbReference type="Proteomes" id="UP000750711"/>
    </source>
</evidence>
<protein>
    <submittedName>
        <fullName evidence="2">Uncharacterized protein</fullName>
    </submittedName>
</protein>
<proteinExistence type="predicted"/>
<dbReference type="Proteomes" id="UP000750711">
    <property type="component" value="Unassembled WGS sequence"/>
</dbReference>
<accession>A0A9P8RRV5</accession>
<keyword evidence="3" id="KW-1185">Reference proteome</keyword>
<reference evidence="2" key="1">
    <citation type="submission" date="2021-03" db="EMBL/GenBank/DDBJ databases">
        <title>Comparative genomics and phylogenomic investigation of the class Geoglossomycetes provide insights into ecological specialization and systematics.</title>
        <authorList>
            <person name="Melie T."/>
            <person name="Pirro S."/>
            <person name="Miller A.N."/>
            <person name="Quandt A."/>
        </authorList>
    </citation>
    <scope>NUCLEOTIDE SEQUENCE</scope>
    <source>
        <strain evidence="2">CAQ_001_2017</strain>
    </source>
</reference>